<dbReference type="PROSITE" id="PS50253">
    <property type="entry name" value="COX3"/>
    <property type="match status" value="1"/>
</dbReference>
<dbReference type="Gene3D" id="1.20.120.80">
    <property type="entry name" value="Cytochrome c oxidase, subunit III, four-helix bundle"/>
    <property type="match status" value="1"/>
</dbReference>
<feature type="transmembrane region" description="Helical" evidence="9">
    <location>
        <begin position="234"/>
        <end position="252"/>
    </location>
</feature>
<dbReference type="AlphaFoldDB" id="A0A5C1VAA4"/>
<comment type="function">
    <text evidence="8">Component of the cytochrome c oxidase, the last enzyme in the mitochondrial electron transport chain which drives oxidative phosphorylation. The respiratory chain contains 3 multisubunit complexes succinate dehydrogenase (complex II, CII), ubiquinol-cytochrome c oxidoreductase (cytochrome b-c1 complex, complex III, CIII) and cytochrome c oxidase (complex IV, CIV), that cooperate to transfer electrons derived from NADH and succinate to molecular oxygen, creating an electrochemical gradient over the inner membrane that drives transmembrane transport and the ATP synthase. Cytochrome c oxidase is the component of the respiratory chain that catalyzes the reduction of oxygen to water. Electrons originating from reduced cytochrome c in the intermembrane space (IMS) are transferred via the dinuclear copper A center (CU(A)) of subunit 2 and heme A of subunit 1 to the active site in subunit 1, a binuclear center (BNC) formed by heme A3 and copper B (CU(B)). The BNC reduces molecular oxygen to 2 water molecules using 4 electrons from cytochrome c in the IMS and 4 protons from the mitochondrial matrix.</text>
</comment>
<comment type="subcellular location">
    <subcellularLocation>
        <location evidence="1">Membrane</location>
        <topology evidence="1">Multi-pass membrane protein</topology>
    </subcellularLocation>
</comment>
<geneLocation type="mitochondrion" evidence="11"/>
<gene>
    <name evidence="11" type="primary">cox3</name>
</gene>
<organism evidence="11">
    <name type="scientific">Ceroplastes japonicus</name>
    <dbReference type="NCBI Taxonomy" id="1182649"/>
    <lineage>
        <taxon>Eukaryota</taxon>
        <taxon>Metazoa</taxon>
        <taxon>Ecdysozoa</taxon>
        <taxon>Arthropoda</taxon>
        <taxon>Hexapoda</taxon>
        <taxon>Insecta</taxon>
        <taxon>Pterygota</taxon>
        <taxon>Neoptera</taxon>
        <taxon>Paraneoptera</taxon>
        <taxon>Hemiptera</taxon>
        <taxon>Sternorrhyncha</taxon>
        <taxon>Coccoidea</taxon>
        <taxon>Coccidae</taxon>
        <taxon>Ceroplastes</taxon>
    </lineage>
</organism>
<dbReference type="CDD" id="cd00386">
    <property type="entry name" value="Heme_Cu_Oxidase_III_like"/>
    <property type="match status" value="1"/>
</dbReference>
<keyword evidence="4 8" id="KW-0812">Transmembrane</keyword>
<keyword evidence="5" id="KW-1278">Translocase</keyword>
<dbReference type="InterPro" id="IPR013833">
    <property type="entry name" value="Cyt_c_oxidase_su3_a-hlx"/>
</dbReference>
<feature type="transmembrane region" description="Helical" evidence="9">
    <location>
        <begin position="120"/>
        <end position="143"/>
    </location>
</feature>
<dbReference type="PANTHER" id="PTHR11403">
    <property type="entry name" value="CYTOCHROME C OXIDASE SUBUNIT III"/>
    <property type="match status" value="1"/>
</dbReference>
<evidence type="ECO:0000256" key="9">
    <source>
        <dbReference type="SAM" id="Phobius"/>
    </source>
</evidence>
<evidence type="ECO:0000259" key="10">
    <source>
        <dbReference type="PROSITE" id="PS50253"/>
    </source>
</evidence>
<evidence type="ECO:0000256" key="7">
    <source>
        <dbReference type="ARBA" id="ARBA00023136"/>
    </source>
</evidence>
<evidence type="ECO:0000256" key="3">
    <source>
        <dbReference type="ARBA" id="ARBA00015944"/>
    </source>
</evidence>
<keyword evidence="8 11" id="KW-0496">Mitochondrion</keyword>
<evidence type="ECO:0000256" key="1">
    <source>
        <dbReference type="ARBA" id="ARBA00004141"/>
    </source>
</evidence>
<evidence type="ECO:0000256" key="8">
    <source>
        <dbReference type="RuleBase" id="RU003375"/>
    </source>
</evidence>
<proteinExistence type="inferred from homology"/>
<feature type="transmembrane region" description="Helical" evidence="9">
    <location>
        <begin position="155"/>
        <end position="173"/>
    </location>
</feature>
<feature type="transmembrane region" description="Helical" evidence="9">
    <location>
        <begin position="193"/>
        <end position="213"/>
    </location>
</feature>
<sequence length="253" mass="30752">MKTNVMNMMIMNSPWPLLMCMNMMMMMTNLMMNMNKKFLMNMSMMMLMNMLVSFMWMKNSMMEKMMVGMKSNYNEMSMKTMISMIIMTETMFFLTFFYMNFSLSYFNNTMFNMKFNMNMFKLNFMLSFTNLMILLSSSMTLMISTHLNKMKTNKSLMYLKLTITMGMYFVMIQSMEYYMLNFNLSNSIFFSNFFMLTMFHMSHVLLGTLIMVMMKNFKSTMLMSNQTKFKMMCWYWHFVDMIWVLIFVVMYTK</sequence>
<dbReference type="GO" id="GO:0004129">
    <property type="term" value="F:cytochrome-c oxidase activity"/>
    <property type="evidence" value="ECO:0007669"/>
    <property type="project" value="InterPro"/>
</dbReference>
<name>A0A5C1VAA4_9HEMI</name>
<evidence type="ECO:0000256" key="5">
    <source>
        <dbReference type="ARBA" id="ARBA00022967"/>
    </source>
</evidence>
<accession>A0A5C1VAA4</accession>
<dbReference type="GO" id="GO:0019646">
    <property type="term" value="P:aerobic electron transport chain"/>
    <property type="evidence" value="ECO:0007669"/>
    <property type="project" value="InterPro"/>
</dbReference>
<dbReference type="Pfam" id="PF00510">
    <property type="entry name" value="COX3"/>
    <property type="match status" value="1"/>
</dbReference>
<dbReference type="GO" id="GO:0016020">
    <property type="term" value="C:membrane"/>
    <property type="evidence" value="ECO:0007669"/>
    <property type="project" value="UniProtKB-SubCell"/>
</dbReference>
<dbReference type="InterPro" id="IPR024791">
    <property type="entry name" value="Cyt_c/ubiquinol_Oxase_su3"/>
</dbReference>
<dbReference type="SUPFAM" id="SSF81452">
    <property type="entry name" value="Cytochrome c oxidase subunit III-like"/>
    <property type="match status" value="1"/>
</dbReference>
<comment type="similarity">
    <text evidence="2 8">Belongs to the cytochrome c oxidase subunit 3 family.</text>
</comment>
<keyword evidence="7 9" id="KW-0472">Membrane</keyword>
<evidence type="ECO:0000256" key="6">
    <source>
        <dbReference type="ARBA" id="ARBA00022989"/>
    </source>
</evidence>
<dbReference type="PANTHER" id="PTHR11403:SF7">
    <property type="entry name" value="CYTOCHROME C OXIDASE SUBUNIT 3"/>
    <property type="match status" value="1"/>
</dbReference>
<evidence type="ECO:0000313" key="11">
    <source>
        <dbReference type="EMBL" id="QEN73937.1"/>
    </source>
</evidence>
<dbReference type="InterPro" id="IPR000298">
    <property type="entry name" value="Cyt_c_oxidase-like_su3"/>
</dbReference>
<feature type="domain" description="Heme-copper oxidase subunit III family profile" evidence="10">
    <location>
        <begin position="3"/>
        <end position="253"/>
    </location>
</feature>
<keyword evidence="6 9" id="KW-1133">Transmembrane helix</keyword>
<dbReference type="EMBL" id="MK847519">
    <property type="protein sequence ID" value="QEN73937.1"/>
    <property type="molecule type" value="Genomic_DNA"/>
</dbReference>
<evidence type="ECO:0000256" key="4">
    <source>
        <dbReference type="ARBA" id="ARBA00022692"/>
    </source>
</evidence>
<protein>
    <recommendedName>
        <fullName evidence="3 8">Cytochrome c oxidase subunit 3</fullName>
    </recommendedName>
</protein>
<dbReference type="InterPro" id="IPR035973">
    <property type="entry name" value="Cyt_c_oxidase_su3-like_sf"/>
</dbReference>
<evidence type="ECO:0000256" key="2">
    <source>
        <dbReference type="ARBA" id="ARBA00010581"/>
    </source>
</evidence>
<reference evidence="11" key="1">
    <citation type="journal article" date="2019" name="Mitochondrial DNA Part B Resour">
        <title>The first mitochondrial genome of scale insects (Hemiptera: Coccoidea).</title>
        <authorList>
            <person name="Deng J."/>
            <person name="Lu C."/>
            <person name="Huang X."/>
        </authorList>
    </citation>
    <scope>NUCLEOTIDE SEQUENCE</scope>
</reference>